<dbReference type="InterPro" id="IPR036259">
    <property type="entry name" value="MFS_trans_sf"/>
</dbReference>
<dbReference type="EMBL" id="LQPW01000130">
    <property type="protein sequence ID" value="ORW96956.1"/>
    <property type="molecule type" value="Genomic_DNA"/>
</dbReference>
<evidence type="ECO:0000256" key="1">
    <source>
        <dbReference type="ARBA" id="ARBA00004651"/>
    </source>
</evidence>
<dbReference type="AlphaFoldDB" id="A0A1X2E952"/>
<dbReference type="InterPro" id="IPR004638">
    <property type="entry name" value="EmrB-like"/>
</dbReference>
<evidence type="ECO:0000256" key="4">
    <source>
        <dbReference type="ARBA" id="ARBA00022692"/>
    </source>
</evidence>
<dbReference type="GO" id="GO:0022857">
    <property type="term" value="F:transmembrane transporter activity"/>
    <property type="evidence" value="ECO:0007669"/>
    <property type="project" value="InterPro"/>
</dbReference>
<dbReference type="PANTHER" id="PTHR23501">
    <property type="entry name" value="MAJOR FACILITATOR SUPERFAMILY"/>
    <property type="match status" value="1"/>
</dbReference>
<evidence type="ECO:0000256" key="8">
    <source>
        <dbReference type="SAM" id="Phobius"/>
    </source>
</evidence>
<feature type="transmembrane region" description="Helical" evidence="8">
    <location>
        <begin position="111"/>
        <end position="130"/>
    </location>
</feature>
<feature type="region of interest" description="Disordered" evidence="7">
    <location>
        <begin position="1"/>
        <end position="31"/>
    </location>
</feature>
<evidence type="ECO:0000256" key="3">
    <source>
        <dbReference type="ARBA" id="ARBA00022475"/>
    </source>
</evidence>
<organism evidence="10 11">
    <name type="scientific">Mycobacterium szulgai</name>
    <dbReference type="NCBI Taxonomy" id="1787"/>
    <lineage>
        <taxon>Bacteria</taxon>
        <taxon>Bacillati</taxon>
        <taxon>Actinomycetota</taxon>
        <taxon>Actinomycetes</taxon>
        <taxon>Mycobacteriales</taxon>
        <taxon>Mycobacteriaceae</taxon>
        <taxon>Mycobacterium</taxon>
    </lineage>
</organism>
<sequence>MRQADRPPREPKTIASTHATGGSRLDDDARPVDYPTTLDSRLVMTTVTCLMLAVMVSLDTTVVNVAQRTFIDEFSSTQAIVAWTSSGYALSLAAVIPLTGWAANRLGVKRLAMASVLLFTFGSLLCAMASNITQLVAFRAVQGLGGGIVIPLQLIILARAAGPARLARVMTISNITVLMPPIFGPILGGWLISSFGWQWIFLINIPVGALALALAVYVLPSDDSSSAESLDVLGMIVLPPGLVLLLYGLSLLPERGTVRDPHTWVPMTVGVILIAAFVLHALRRADRALIDLRLLKNRTVAAANGTRFVFAVAFFGSSLLFPAYFQQVLGKTPFQSGLLLIPQSLAAAVAIPIVGRLTETRGPRGVVLGGTAATVVGMGMFVYGMSREHVHLTMLLAGLATFGAGSACMMVPVSWSAVHTLNSSEVAHGSTLFNVTHTVAVSVGAALMSVLLTSRFNQSANIAAARQADLIRAEAARRLAPLDPAKLPSQLRLPDFTEHLTKDLSLAYAGVFLIATIVAAATAVPASFLPKRPARHVELLQVEP</sequence>
<dbReference type="InterPro" id="IPR011701">
    <property type="entry name" value="MFS"/>
</dbReference>
<reference evidence="10 11" key="1">
    <citation type="submission" date="2016-01" db="EMBL/GenBank/DDBJ databases">
        <title>The new phylogeny of the genus Mycobacterium.</title>
        <authorList>
            <person name="Tarcisio F."/>
            <person name="Conor M."/>
            <person name="Antonella G."/>
            <person name="Elisabetta G."/>
            <person name="Giulia F.S."/>
            <person name="Sara T."/>
            <person name="Anna F."/>
            <person name="Clotilde B."/>
            <person name="Roberto B."/>
            <person name="Veronica D.S."/>
            <person name="Fabio R."/>
            <person name="Monica P."/>
            <person name="Olivier J."/>
            <person name="Enrico T."/>
            <person name="Nicola S."/>
        </authorList>
    </citation>
    <scope>NUCLEOTIDE SEQUENCE [LARGE SCALE GENOMIC DNA]</scope>
    <source>
        <strain evidence="10 11">DSM 44166</strain>
    </source>
</reference>
<keyword evidence="5 8" id="KW-1133">Transmembrane helix</keyword>
<keyword evidence="3" id="KW-1003">Cell membrane</keyword>
<evidence type="ECO:0000259" key="9">
    <source>
        <dbReference type="PROSITE" id="PS50850"/>
    </source>
</evidence>
<dbReference type="InterPro" id="IPR020846">
    <property type="entry name" value="MFS_dom"/>
</dbReference>
<evidence type="ECO:0000313" key="11">
    <source>
        <dbReference type="Proteomes" id="UP000193317"/>
    </source>
</evidence>
<dbReference type="RefSeq" id="WP_085671724.1">
    <property type="nucleotide sequence ID" value="NZ_LQPW01000130.1"/>
</dbReference>
<dbReference type="GO" id="GO:0005886">
    <property type="term" value="C:plasma membrane"/>
    <property type="evidence" value="ECO:0007669"/>
    <property type="project" value="UniProtKB-SubCell"/>
</dbReference>
<gene>
    <name evidence="10" type="ORF">AWC27_04880</name>
</gene>
<keyword evidence="2" id="KW-0813">Transport</keyword>
<feature type="transmembrane region" description="Helical" evidence="8">
    <location>
        <begin position="80"/>
        <end position="99"/>
    </location>
</feature>
<dbReference type="SUPFAM" id="SSF103473">
    <property type="entry name" value="MFS general substrate transporter"/>
    <property type="match status" value="1"/>
</dbReference>
<dbReference type="CDD" id="cd17503">
    <property type="entry name" value="MFS_LmrB_MDR_like"/>
    <property type="match status" value="1"/>
</dbReference>
<feature type="transmembrane region" description="Helical" evidence="8">
    <location>
        <begin position="432"/>
        <end position="452"/>
    </location>
</feature>
<dbReference type="Pfam" id="PF07690">
    <property type="entry name" value="MFS_1"/>
    <property type="match status" value="2"/>
</dbReference>
<evidence type="ECO:0000256" key="2">
    <source>
        <dbReference type="ARBA" id="ARBA00022448"/>
    </source>
</evidence>
<dbReference type="OrthoDB" id="9812221at2"/>
<keyword evidence="4 8" id="KW-0812">Transmembrane</keyword>
<feature type="transmembrane region" description="Helical" evidence="8">
    <location>
        <begin position="337"/>
        <end position="354"/>
    </location>
</feature>
<feature type="domain" description="Major facilitator superfamily (MFS) profile" evidence="9">
    <location>
        <begin position="45"/>
        <end position="534"/>
    </location>
</feature>
<feature type="transmembrane region" description="Helical" evidence="8">
    <location>
        <begin position="199"/>
        <end position="220"/>
    </location>
</feature>
<feature type="compositionally biased region" description="Basic and acidic residues" evidence="7">
    <location>
        <begin position="1"/>
        <end position="12"/>
    </location>
</feature>
<accession>A0A1X2E952</accession>
<protein>
    <submittedName>
        <fullName evidence="10">MFS transporter</fullName>
    </submittedName>
</protein>
<feature type="transmembrane region" description="Helical" evidence="8">
    <location>
        <begin position="42"/>
        <end position="60"/>
    </location>
</feature>
<evidence type="ECO:0000256" key="7">
    <source>
        <dbReference type="SAM" id="MobiDB-lite"/>
    </source>
</evidence>
<dbReference type="Gene3D" id="1.20.1720.10">
    <property type="entry name" value="Multidrug resistance protein D"/>
    <property type="match status" value="1"/>
</dbReference>
<proteinExistence type="predicted"/>
<evidence type="ECO:0000256" key="5">
    <source>
        <dbReference type="ARBA" id="ARBA00022989"/>
    </source>
</evidence>
<keyword evidence="6 8" id="KW-0472">Membrane</keyword>
<dbReference type="NCBIfam" id="TIGR00711">
    <property type="entry name" value="efflux_EmrB"/>
    <property type="match status" value="1"/>
</dbReference>
<feature type="transmembrane region" description="Helical" evidence="8">
    <location>
        <begin position="302"/>
        <end position="325"/>
    </location>
</feature>
<comment type="caution">
    <text evidence="10">The sequence shown here is derived from an EMBL/GenBank/DDBJ whole genome shotgun (WGS) entry which is preliminary data.</text>
</comment>
<dbReference type="Gene3D" id="1.20.1250.20">
    <property type="entry name" value="MFS general substrate transporter like domains"/>
    <property type="match status" value="1"/>
</dbReference>
<feature type="transmembrane region" description="Helical" evidence="8">
    <location>
        <begin position="366"/>
        <end position="386"/>
    </location>
</feature>
<evidence type="ECO:0000313" key="10">
    <source>
        <dbReference type="EMBL" id="ORW96956.1"/>
    </source>
</evidence>
<feature type="transmembrane region" description="Helical" evidence="8">
    <location>
        <begin position="506"/>
        <end position="529"/>
    </location>
</feature>
<feature type="transmembrane region" description="Helical" evidence="8">
    <location>
        <begin position="392"/>
        <end position="411"/>
    </location>
</feature>
<dbReference type="PANTHER" id="PTHR23501:SF1">
    <property type="entry name" value="TRANSPORT PROTEIN HSRA-RELATED"/>
    <property type="match status" value="1"/>
</dbReference>
<name>A0A1X2E952_MYCSZ</name>
<feature type="transmembrane region" description="Helical" evidence="8">
    <location>
        <begin position="169"/>
        <end position="193"/>
    </location>
</feature>
<feature type="transmembrane region" description="Helical" evidence="8">
    <location>
        <begin position="136"/>
        <end position="157"/>
    </location>
</feature>
<dbReference type="PROSITE" id="PS50850">
    <property type="entry name" value="MFS"/>
    <property type="match status" value="1"/>
</dbReference>
<evidence type="ECO:0000256" key="6">
    <source>
        <dbReference type="ARBA" id="ARBA00023136"/>
    </source>
</evidence>
<dbReference type="Proteomes" id="UP000193317">
    <property type="component" value="Unassembled WGS sequence"/>
</dbReference>
<comment type="subcellular location">
    <subcellularLocation>
        <location evidence="1">Cell membrane</location>
        <topology evidence="1">Multi-pass membrane protein</topology>
    </subcellularLocation>
</comment>
<keyword evidence="11" id="KW-1185">Reference proteome</keyword>
<feature type="transmembrane region" description="Helical" evidence="8">
    <location>
        <begin position="264"/>
        <end position="282"/>
    </location>
</feature>
<feature type="transmembrane region" description="Helical" evidence="8">
    <location>
        <begin position="232"/>
        <end position="252"/>
    </location>
</feature>